<evidence type="ECO:0000256" key="5">
    <source>
        <dbReference type="SAM" id="Phobius"/>
    </source>
</evidence>
<keyword evidence="3 5" id="KW-1133">Transmembrane helix</keyword>
<keyword evidence="2 5" id="KW-0812">Transmembrane</keyword>
<dbReference type="Pfam" id="PF02361">
    <property type="entry name" value="CbiQ"/>
    <property type="match status" value="1"/>
</dbReference>
<name>A0A7G9W4N4_ALKCA</name>
<keyword evidence="7" id="KW-1185">Reference proteome</keyword>
<protein>
    <recommendedName>
        <fullName evidence="8">Cobalt/nickel transport system permease protein</fullName>
    </recommendedName>
</protein>
<dbReference type="PANTHER" id="PTHR43723:SF1">
    <property type="entry name" value="COBALT TRANSPORT PROTEIN CBIQ"/>
    <property type="match status" value="1"/>
</dbReference>
<feature type="transmembrane region" description="Helical" evidence="5">
    <location>
        <begin position="98"/>
        <end position="115"/>
    </location>
</feature>
<gene>
    <name evidence="6" type="ORF">HYG86_02115</name>
</gene>
<evidence type="ECO:0008006" key="8">
    <source>
        <dbReference type="Google" id="ProtNLM"/>
    </source>
</evidence>
<evidence type="ECO:0000256" key="2">
    <source>
        <dbReference type="ARBA" id="ARBA00022692"/>
    </source>
</evidence>
<accession>A0A7G9W4N4</accession>
<evidence type="ECO:0000256" key="1">
    <source>
        <dbReference type="ARBA" id="ARBA00004141"/>
    </source>
</evidence>
<dbReference type="InterPro" id="IPR003339">
    <property type="entry name" value="ABC/ECF_trnsptr_transmembrane"/>
</dbReference>
<feature type="transmembrane region" description="Helical" evidence="5">
    <location>
        <begin position="213"/>
        <end position="231"/>
    </location>
</feature>
<evidence type="ECO:0000256" key="3">
    <source>
        <dbReference type="ARBA" id="ARBA00022989"/>
    </source>
</evidence>
<dbReference type="InterPro" id="IPR052770">
    <property type="entry name" value="Cobalt_transport_CbiQ"/>
</dbReference>
<reference evidence="6 7" key="1">
    <citation type="submission" date="2020-07" db="EMBL/GenBank/DDBJ databases">
        <title>Alkalicella. sp. LB2 genome.</title>
        <authorList>
            <person name="Postec A."/>
            <person name="Quemeneur M."/>
        </authorList>
    </citation>
    <scope>NUCLEOTIDE SEQUENCE [LARGE SCALE GENOMIC DNA]</scope>
    <source>
        <strain evidence="6 7">LB2</strain>
    </source>
</reference>
<keyword evidence="4 5" id="KW-0472">Membrane</keyword>
<dbReference type="AlphaFoldDB" id="A0A7G9W4N4"/>
<sequence length="232" mass="26363">MGLEVIDYIATQEKSPIHSSNTSFKLLFAITNTILILTTKSVYFPYATLALLFIVMIVNRIPIFKILPLLFYPIFFSGLLVLGLGYDKVSGFWLITKAVAIATTMILIFVTTPIYNLFSVLQGFLPGFLVDGLFFTYRSFFIFHDLISNLILAIKIKGGYGRLSILRNLKNIGGAVAITFIRALDGAERMKEVFHIRGYEIGNIKIQKEKMTIWNAYPIFLSVFIVLIYFWV</sequence>
<feature type="transmembrane region" description="Helical" evidence="5">
    <location>
        <begin position="43"/>
        <end position="63"/>
    </location>
</feature>
<evidence type="ECO:0000313" key="7">
    <source>
        <dbReference type="Proteomes" id="UP000516160"/>
    </source>
</evidence>
<dbReference type="GO" id="GO:0006824">
    <property type="term" value="P:cobalt ion transport"/>
    <property type="evidence" value="ECO:0007669"/>
    <property type="project" value="TreeGrafter"/>
</dbReference>
<dbReference type="Proteomes" id="UP000516160">
    <property type="component" value="Chromosome"/>
</dbReference>
<dbReference type="RefSeq" id="WP_213167314.1">
    <property type="nucleotide sequence ID" value="NZ_CP058559.1"/>
</dbReference>
<feature type="transmembrane region" description="Helical" evidence="5">
    <location>
        <begin position="69"/>
        <end position="86"/>
    </location>
</feature>
<comment type="subcellular location">
    <subcellularLocation>
        <location evidence="1">Membrane</location>
        <topology evidence="1">Multi-pass membrane protein</topology>
    </subcellularLocation>
</comment>
<dbReference type="KEGG" id="acae:HYG86_02115"/>
<evidence type="ECO:0000256" key="4">
    <source>
        <dbReference type="ARBA" id="ARBA00023136"/>
    </source>
</evidence>
<dbReference type="EMBL" id="CP058559">
    <property type="protein sequence ID" value="QNO13646.1"/>
    <property type="molecule type" value="Genomic_DNA"/>
</dbReference>
<proteinExistence type="predicted"/>
<dbReference type="PANTHER" id="PTHR43723">
    <property type="entry name" value="COBALT TRANSPORT PROTEIN CBIQ"/>
    <property type="match status" value="1"/>
</dbReference>
<dbReference type="GO" id="GO:0043190">
    <property type="term" value="C:ATP-binding cassette (ABC) transporter complex"/>
    <property type="evidence" value="ECO:0007669"/>
    <property type="project" value="TreeGrafter"/>
</dbReference>
<dbReference type="CDD" id="cd16914">
    <property type="entry name" value="EcfT"/>
    <property type="match status" value="1"/>
</dbReference>
<evidence type="ECO:0000313" key="6">
    <source>
        <dbReference type="EMBL" id="QNO13646.1"/>
    </source>
</evidence>
<organism evidence="6 7">
    <name type="scientific">Alkalicella caledoniensis</name>
    <dbReference type="NCBI Taxonomy" id="2731377"/>
    <lineage>
        <taxon>Bacteria</taxon>
        <taxon>Bacillati</taxon>
        <taxon>Bacillota</taxon>
        <taxon>Clostridia</taxon>
        <taxon>Eubacteriales</taxon>
        <taxon>Proteinivoracaceae</taxon>
        <taxon>Alkalicella</taxon>
    </lineage>
</organism>